<evidence type="ECO:0000313" key="2">
    <source>
        <dbReference type="Proteomes" id="UP000004946"/>
    </source>
</evidence>
<name>E6JYF6_PARDN</name>
<accession>E6JYF6</accession>
<organism evidence="1 2">
    <name type="scientific">Parascardovia denticolens DSM 10105 = JCM 12538</name>
    <dbReference type="NCBI Taxonomy" id="864564"/>
    <lineage>
        <taxon>Bacteria</taxon>
        <taxon>Bacillati</taxon>
        <taxon>Actinomycetota</taxon>
        <taxon>Actinomycetes</taxon>
        <taxon>Bifidobacteriales</taxon>
        <taxon>Bifidobacteriaceae</taxon>
        <taxon>Parascardovia</taxon>
    </lineage>
</organism>
<proteinExistence type="predicted"/>
<dbReference type="HOGENOM" id="CLU_3237134_0_0_11"/>
<reference evidence="1 2" key="1">
    <citation type="submission" date="2010-12" db="EMBL/GenBank/DDBJ databases">
        <authorList>
            <person name="Muzny D."/>
            <person name="Qin X."/>
            <person name="Buhay C."/>
            <person name="Dugan-Rocha S."/>
            <person name="Ding Y."/>
            <person name="Chen G."/>
            <person name="Hawes A."/>
            <person name="Holder M."/>
            <person name="Jhangiani S."/>
            <person name="Johnson A."/>
            <person name="Khan Z."/>
            <person name="Li Z."/>
            <person name="Liu W."/>
            <person name="Liu X."/>
            <person name="Perez L."/>
            <person name="Shen H."/>
            <person name="Wang Q."/>
            <person name="Watt J."/>
            <person name="Xi L."/>
            <person name="Xin Y."/>
            <person name="Zhou J."/>
            <person name="Deng J."/>
            <person name="Jiang H."/>
            <person name="Liu Y."/>
            <person name="Qu J."/>
            <person name="Song X.-Z."/>
            <person name="Zhang L."/>
            <person name="Villasana D."/>
            <person name="Johnson A."/>
            <person name="Liu J."/>
            <person name="Liyanage D."/>
            <person name="Lorensuhewa L."/>
            <person name="Robinson T."/>
            <person name="Song A."/>
            <person name="Song B.-B."/>
            <person name="Dinh H."/>
            <person name="Thornton R."/>
            <person name="Coyle M."/>
            <person name="Francisco L."/>
            <person name="Jackson L."/>
            <person name="Javaid M."/>
            <person name="Korchina V."/>
            <person name="Kovar C."/>
            <person name="Mata R."/>
            <person name="Mathew T."/>
            <person name="Ngo R."/>
            <person name="Nguyen L."/>
            <person name="Nguyen N."/>
            <person name="Okwuonu G."/>
            <person name="Ongeri F."/>
            <person name="Pham C."/>
            <person name="Simmons D."/>
            <person name="Wilczek-Boney K."/>
            <person name="Hale W."/>
            <person name="Jakkamsetti A."/>
            <person name="Pham P."/>
            <person name="Ruth R."/>
            <person name="San Lucas F."/>
            <person name="Warren J."/>
            <person name="Zhang J."/>
            <person name="Zhao Z."/>
            <person name="Zhou C."/>
            <person name="Zhu D."/>
            <person name="Lee S."/>
            <person name="Bess C."/>
            <person name="Blankenburg K."/>
            <person name="Forbes L."/>
            <person name="Fu Q."/>
            <person name="Gubbala S."/>
            <person name="Hirani K."/>
            <person name="Jayaseelan J.C."/>
            <person name="Lara F."/>
            <person name="Munidasa M."/>
            <person name="Palculict T."/>
            <person name="Patil S."/>
            <person name="Pu L.-L."/>
            <person name="Saada N."/>
            <person name="Tang L."/>
            <person name="Weissenberger G."/>
            <person name="Zhu Y."/>
            <person name="Hemphill L."/>
            <person name="Shang Y."/>
            <person name="Youmans B."/>
            <person name="Ayvaz T."/>
            <person name="Ross M."/>
            <person name="Santibanez J."/>
            <person name="Aqrawi P."/>
            <person name="Gross S."/>
            <person name="Joshi V."/>
            <person name="Fowler G."/>
            <person name="Nazareth L."/>
            <person name="Reid J."/>
            <person name="Worley K."/>
            <person name="Petrosino J."/>
            <person name="Highlander S."/>
            <person name="Gibbs R."/>
        </authorList>
    </citation>
    <scope>NUCLEOTIDE SEQUENCE [LARGE SCALE GENOMIC DNA]</scope>
    <source>
        <strain evidence="1 2">DSM 10105</strain>
    </source>
</reference>
<gene>
    <name evidence="1" type="ORF">HMPREF0620_0020</name>
</gene>
<comment type="caution">
    <text evidence="1">The sequence shown here is derived from an EMBL/GenBank/DDBJ whole genome shotgun (WGS) entry which is preliminary data.</text>
</comment>
<dbReference type="AlphaFoldDB" id="E6JYF6"/>
<sequence>MGKDLTYPHIHNDFVDKLHRCHLPAIVKKSSLHRPAFELEMDG</sequence>
<dbReference type="EMBL" id="AEON01000001">
    <property type="protein sequence ID" value="EFT83015.1"/>
    <property type="molecule type" value="Genomic_DNA"/>
</dbReference>
<evidence type="ECO:0000313" key="1">
    <source>
        <dbReference type="EMBL" id="EFT83015.1"/>
    </source>
</evidence>
<protein>
    <submittedName>
        <fullName evidence="1">Uncharacterized protein</fullName>
    </submittedName>
</protein>
<dbReference type="Proteomes" id="UP000004946">
    <property type="component" value="Chromosome"/>
</dbReference>
<keyword evidence="2" id="KW-1185">Reference proteome</keyword>